<sequence length="110" mass="12700">MYSKEAVFKCLYWYGNRFHTSVSLLDEATYLIRLRLLAGQEMAATEMELYLQKLERDLIDFNLRDIVTRETKNVRDLLIAKAFSNGEFDEDPPGELSDPVGFAVNQMAND</sequence>
<accession>A0A2K8ZCC4</accession>
<gene>
    <name evidence="1" type="primary">hxsD</name>
    <name evidence="1" type="ORF">CWM47_28250</name>
</gene>
<organism evidence="1 2">
    <name type="scientific">Spirosoma pollinicola</name>
    <dbReference type="NCBI Taxonomy" id="2057025"/>
    <lineage>
        <taxon>Bacteria</taxon>
        <taxon>Pseudomonadati</taxon>
        <taxon>Bacteroidota</taxon>
        <taxon>Cytophagia</taxon>
        <taxon>Cytophagales</taxon>
        <taxon>Cytophagaceae</taxon>
        <taxon>Spirosoma</taxon>
    </lineage>
</organism>
<reference evidence="1 2" key="1">
    <citation type="submission" date="2017-11" db="EMBL/GenBank/DDBJ databases">
        <title>Taxonomic description and genome sequences of Spirosoma HA7 sp. nov., isolated from pollen microhabitat of Corylus avellana.</title>
        <authorList>
            <person name="Ambika Manirajan B."/>
            <person name="Suarez C."/>
            <person name="Ratering S."/>
            <person name="Geissler-Plaum R."/>
            <person name="Cardinale M."/>
            <person name="Sylvia S."/>
        </authorList>
    </citation>
    <scope>NUCLEOTIDE SEQUENCE [LARGE SCALE GENOMIC DNA]</scope>
    <source>
        <strain evidence="1 2">HA7</strain>
    </source>
</reference>
<evidence type="ECO:0000313" key="2">
    <source>
        <dbReference type="Proteomes" id="UP000232883"/>
    </source>
</evidence>
<evidence type="ECO:0000313" key="1">
    <source>
        <dbReference type="EMBL" id="AUD07521.1"/>
    </source>
</evidence>
<proteinExistence type="predicted"/>
<dbReference type="InterPro" id="IPR023974">
    <property type="entry name" value="HxsD"/>
</dbReference>
<dbReference type="KEGG" id="spir:CWM47_28250"/>
<dbReference type="Proteomes" id="UP000232883">
    <property type="component" value="Chromosome"/>
</dbReference>
<dbReference type="OrthoDB" id="1047691at2"/>
<protein>
    <submittedName>
        <fullName evidence="1">His-Xaa-Ser system protein HxsD</fullName>
    </submittedName>
</protein>
<name>A0A2K8ZCC4_9BACT</name>
<keyword evidence="2" id="KW-1185">Reference proteome</keyword>
<dbReference type="EMBL" id="CP025096">
    <property type="protein sequence ID" value="AUD07521.1"/>
    <property type="molecule type" value="Genomic_DNA"/>
</dbReference>
<dbReference type="NCBIfam" id="TIGR03976">
    <property type="entry name" value="chp_LLNDYxLRE"/>
    <property type="match status" value="1"/>
</dbReference>
<dbReference type="AlphaFoldDB" id="A0A2K8ZCC4"/>